<feature type="region of interest" description="Disordered" evidence="1">
    <location>
        <begin position="367"/>
        <end position="437"/>
    </location>
</feature>
<evidence type="ECO:0000313" key="2">
    <source>
        <dbReference type="EMBL" id="KAK3298908.1"/>
    </source>
</evidence>
<dbReference type="RefSeq" id="XP_062662422.1">
    <property type="nucleotide sequence ID" value="XM_062803146.1"/>
</dbReference>
<evidence type="ECO:0000256" key="1">
    <source>
        <dbReference type="SAM" id="MobiDB-lite"/>
    </source>
</evidence>
<sequence>MDGQSTRPALLSKVRGKYGRHDYKRFDNIASTHMRAGRGSIGKVEIDCRFMFTKSRWGVIGESKNPGGIVYLDLDFSQPADCKLQSATITVTLTEDDGEEDRIQHRSACPVQFTDHYGPKCIRGPESLVQTRKIQNRTPEVQLFGYGAGGLGVDKEKVVQTSGRWDFSGGIDSTKGSIWYNRLRWTLTENSLEWQPKHNNLFHTAFALEHNATRFYMTVHVSGKLAKLSDKIKSKLKFGEKGGKDQEIVTKIEWAEGYSCPLRLDEVACDLPEAMGYANMTMVPVEIPDALAASYHPAITNPVTATLPIQPPPGNPQVPQLRPPPRPWLEPRPPASTGGGTSVMGNPMQHLPAPTLEELSMAAAGFAYHPSHPPRPPPLSTSTPPAAGAEEMSESSSSVTLVNSAVPTQVGEVDSEPAPDTCQKDWKQDRKEIKSKSGGSGVWLGVTAILLYWLGKVGVLLSGLASVAVAVPSTPKLETSKVKKRNKNKLKMVGFDGASESSRTKTSATRSSYPVRGRLRGRRGYLNVGVAKRKRQEWEDIESNSTNS</sequence>
<gene>
    <name evidence="2" type="ORF">B0H64DRAFT_386586</name>
</gene>
<reference evidence="2" key="1">
    <citation type="journal article" date="2023" name="Mol. Phylogenet. Evol.">
        <title>Genome-scale phylogeny and comparative genomics of the fungal order Sordariales.</title>
        <authorList>
            <person name="Hensen N."/>
            <person name="Bonometti L."/>
            <person name="Westerberg I."/>
            <person name="Brannstrom I.O."/>
            <person name="Guillou S."/>
            <person name="Cros-Aarteil S."/>
            <person name="Calhoun S."/>
            <person name="Haridas S."/>
            <person name="Kuo A."/>
            <person name="Mondo S."/>
            <person name="Pangilinan J."/>
            <person name="Riley R."/>
            <person name="LaButti K."/>
            <person name="Andreopoulos B."/>
            <person name="Lipzen A."/>
            <person name="Chen C."/>
            <person name="Yan M."/>
            <person name="Daum C."/>
            <person name="Ng V."/>
            <person name="Clum A."/>
            <person name="Steindorff A."/>
            <person name="Ohm R.A."/>
            <person name="Martin F."/>
            <person name="Silar P."/>
            <person name="Natvig D.O."/>
            <person name="Lalanne C."/>
            <person name="Gautier V."/>
            <person name="Ament-Velasquez S.L."/>
            <person name="Kruys A."/>
            <person name="Hutchinson M.I."/>
            <person name="Powell A.J."/>
            <person name="Barry K."/>
            <person name="Miller A.N."/>
            <person name="Grigoriev I.V."/>
            <person name="Debuchy R."/>
            <person name="Gladieux P."/>
            <person name="Hiltunen Thoren M."/>
            <person name="Johannesson H."/>
        </authorList>
    </citation>
    <scope>NUCLEOTIDE SEQUENCE</scope>
    <source>
        <strain evidence="2">CBS 168.71</strain>
    </source>
</reference>
<comment type="caution">
    <text evidence="2">The sequence shown here is derived from an EMBL/GenBank/DDBJ whole genome shotgun (WGS) entry which is preliminary data.</text>
</comment>
<dbReference type="Proteomes" id="UP001278766">
    <property type="component" value="Unassembled WGS sequence"/>
</dbReference>
<feature type="region of interest" description="Disordered" evidence="1">
    <location>
        <begin position="484"/>
        <end position="516"/>
    </location>
</feature>
<evidence type="ECO:0000313" key="3">
    <source>
        <dbReference type="Proteomes" id="UP001278766"/>
    </source>
</evidence>
<reference evidence="2" key="2">
    <citation type="submission" date="2023-06" db="EMBL/GenBank/DDBJ databases">
        <authorList>
            <consortium name="Lawrence Berkeley National Laboratory"/>
            <person name="Haridas S."/>
            <person name="Hensen N."/>
            <person name="Bonometti L."/>
            <person name="Westerberg I."/>
            <person name="Brannstrom I.O."/>
            <person name="Guillou S."/>
            <person name="Cros-Aarteil S."/>
            <person name="Calhoun S."/>
            <person name="Kuo A."/>
            <person name="Mondo S."/>
            <person name="Pangilinan J."/>
            <person name="Riley R."/>
            <person name="Labutti K."/>
            <person name="Andreopoulos B."/>
            <person name="Lipzen A."/>
            <person name="Chen C."/>
            <person name="Yanf M."/>
            <person name="Daum C."/>
            <person name="Ng V."/>
            <person name="Clum A."/>
            <person name="Steindorff A."/>
            <person name="Ohm R."/>
            <person name="Martin F."/>
            <person name="Silar P."/>
            <person name="Natvig D."/>
            <person name="Lalanne C."/>
            <person name="Gautier V."/>
            <person name="Ament-Velasquez S.L."/>
            <person name="Kruys A."/>
            <person name="Hutchinson M.I."/>
            <person name="Powell A.J."/>
            <person name="Barry K."/>
            <person name="Miller A.N."/>
            <person name="Grigoriev I.V."/>
            <person name="Debuchy R."/>
            <person name="Gladieux P."/>
            <person name="Thoren M.H."/>
            <person name="Johannesson H."/>
        </authorList>
    </citation>
    <scope>NUCLEOTIDE SEQUENCE</scope>
    <source>
        <strain evidence="2">CBS 168.71</strain>
    </source>
</reference>
<feature type="compositionally biased region" description="Low complexity" evidence="1">
    <location>
        <begin position="498"/>
        <end position="512"/>
    </location>
</feature>
<name>A0AAE0LVC6_9PEZI</name>
<protein>
    <submittedName>
        <fullName evidence="2">Uncharacterized protein</fullName>
    </submittedName>
</protein>
<organism evidence="2 3">
    <name type="scientific">Chaetomium fimeti</name>
    <dbReference type="NCBI Taxonomy" id="1854472"/>
    <lineage>
        <taxon>Eukaryota</taxon>
        <taxon>Fungi</taxon>
        <taxon>Dikarya</taxon>
        <taxon>Ascomycota</taxon>
        <taxon>Pezizomycotina</taxon>
        <taxon>Sordariomycetes</taxon>
        <taxon>Sordariomycetidae</taxon>
        <taxon>Sordariales</taxon>
        <taxon>Chaetomiaceae</taxon>
        <taxon>Chaetomium</taxon>
    </lineage>
</organism>
<accession>A0AAE0LVC6</accession>
<dbReference type="EMBL" id="JAUEPN010000002">
    <property type="protein sequence ID" value="KAK3298908.1"/>
    <property type="molecule type" value="Genomic_DNA"/>
</dbReference>
<keyword evidence="3" id="KW-1185">Reference proteome</keyword>
<feature type="region of interest" description="Disordered" evidence="1">
    <location>
        <begin position="304"/>
        <end position="351"/>
    </location>
</feature>
<proteinExistence type="predicted"/>
<dbReference type="GeneID" id="87840094"/>
<feature type="compositionally biased region" description="Basic and acidic residues" evidence="1">
    <location>
        <begin position="422"/>
        <end position="435"/>
    </location>
</feature>
<feature type="compositionally biased region" description="Pro residues" evidence="1">
    <location>
        <begin position="309"/>
        <end position="334"/>
    </location>
</feature>
<dbReference type="AlphaFoldDB" id="A0AAE0LVC6"/>